<dbReference type="GO" id="GO:0140580">
    <property type="term" value="F:mitochondrion autophagosome adaptor activity"/>
    <property type="evidence" value="ECO:0007669"/>
    <property type="project" value="InterPro"/>
</dbReference>
<dbReference type="OrthoDB" id="2430343at2759"/>
<dbReference type="PANTHER" id="PTHR38699">
    <property type="entry name" value="CHROMOSOME 1, WHOLE GENOME SHOTGUN SEQUENCE"/>
    <property type="match status" value="1"/>
</dbReference>
<protein>
    <recommendedName>
        <fullName evidence="3">DUF1770-domain-containing protein</fullName>
    </recommendedName>
</protein>
<proteinExistence type="predicted"/>
<dbReference type="EMBL" id="ML143438">
    <property type="protein sequence ID" value="TBU27017.1"/>
    <property type="molecule type" value="Genomic_DNA"/>
</dbReference>
<sequence>MIHASEEAEDRYRRITERRRIPPVPDLRFEYSYLRSVGQYVHLERPNQTRSSEKGKEKAADVEEEQEESAATGSGEVLHVQWGRILWITTRDQLLSPLLQGALWGVASHFLRPLGAMLGAHIRAWWRKGATRKDAPEGNVAQWLRSTIGSILTPSAAQTSLHGR</sequence>
<dbReference type="Proteomes" id="UP000292957">
    <property type="component" value="Unassembled WGS sequence"/>
</dbReference>
<gene>
    <name evidence="2" type="ORF">BD311DRAFT_666390</name>
</gene>
<dbReference type="PANTHER" id="PTHR38699:SF1">
    <property type="entry name" value="MITOPHAGY RECEPTOR ATG43"/>
    <property type="match status" value="1"/>
</dbReference>
<accession>A0A4Q9MJC4</accession>
<dbReference type="GO" id="GO:0000423">
    <property type="term" value="P:mitophagy"/>
    <property type="evidence" value="ECO:0007669"/>
    <property type="project" value="InterPro"/>
</dbReference>
<dbReference type="Pfam" id="PF08589">
    <property type="entry name" value="ATG43"/>
    <property type="match status" value="1"/>
</dbReference>
<name>A0A4Q9MJC4_9APHY</name>
<reference evidence="2" key="1">
    <citation type="submission" date="2019-01" db="EMBL/GenBank/DDBJ databases">
        <title>Draft genome sequences of three monokaryotic isolates of the white-rot basidiomycete fungus Dichomitus squalens.</title>
        <authorList>
            <consortium name="DOE Joint Genome Institute"/>
            <person name="Lopez S.C."/>
            <person name="Andreopoulos B."/>
            <person name="Pangilinan J."/>
            <person name="Lipzen A."/>
            <person name="Riley R."/>
            <person name="Ahrendt S."/>
            <person name="Ng V."/>
            <person name="Barry K."/>
            <person name="Daum C."/>
            <person name="Grigoriev I.V."/>
            <person name="Hilden K.S."/>
            <person name="Makela M.R."/>
            <person name="de Vries R.P."/>
        </authorList>
    </citation>
    <scope>NUCLEOTIDE SEQUENCE [LARGE SCALE GENOMIC DNA]</scope>
    <source>
        <strain evidence="2">OM18370.1</strain>
    </source>
</reference>
<dbReference type="AlphaFoldDB" id="A0A4Q9MJC4"/>
<dbReference type="InterPro" id="IPR013898">
    <property type="entry name" value="Atg43"/>
</dbReference>
<evidence type="ECO:0000313" key="2">
    <source>
        <dbReference type="EMBL" id="TBU27017.1"/>
    </source>
</evidence>
<evidence type="ECO:0008006" key="3">
    <source>
        <dbReference type="Google" id="ProtNLM"/>
    </source>
</evidence>
<feature type="compositionally biased region" description="Basic and acidic residues" evidence="1">
    <location>
        <begin position="44"/>
        <end position="61"/>
    </location>
</feature>
<organism evidence="2">
    <name type="scientific">Dichomitus squalens</name>
    <dbReference type="NCBI Taxonomy" id="114155"/>
    <lineage>
        <taxon>Eukaryota</taxon>
        <taxon>Fungi</taxon>
        <taxon>Dikarya</taxon>
        <taxon>Basidiomycota</taxon>
        <taxon>Agaricomycotina</taxon>
        <taxon>Agaricomycetes</taxon>
        <taxon>Polyporales</taxon>
        <taxon>Polyporaceae</taxon>
        <taxon>Dichomitus</taxon>
    </lineage>
</organism>
<evidence type="ECO:0000256" key="1">
    <source>
        <dbReference type="SAM" id="MobiDB-lite"/>
    </source>
</evidence>
<feature type="region of interest" description="Disordered" evidence="1">
    <location>
        <begin position="44"/>
        <end position="73"/>
    </location>
</feature>